<dbReference type="EMBL" id="FOQD01000004">
    <property type="protein sequence ID" value="SFH96006.1"/>
    <property type="molecule type" value="Genomic_DNA"/>
</dbReference>
<protein>
    <submittedName>
        <fullName evidence="1">Uncharacterized protein</fullName>
    </submittedName>
</protein>
<evidence type="ECO:0000313" key="2">
    <source>
        <dbReference type="Proteomes" id="UP000199518"/>
    </source>
</evidence>
<accession>A0A1I3EAM5</accession>
<reference evidence="2" key="1">
    <citation type="submission" date="2016-10" db="EMBL/GenBank/DDBJ databases">
        <authorList>
            <person name="Varghese N."/>
            <person name="Submissions S."/>
        </authorList>
    </citation>
    <scope>NUCLEOTIDE SEQUENCE [LARGE SCALE GENOMIC DNA]</scope>
    <source>
        <strain evidence="2">DSM 26348</strain>
    </source>
</reference>
<keyword evidence="2" id="KW-1185">Reference proteome</keyword>
<dbReference type="AlphaFoldDB" id="A0A1I3EAM5"/>
<organism evidence="1 2">
    <name type="scientific">Planctomicrobium piriforme</name>
    <dbReference type="NCBI Taxonomy" id="1576369"/>
    <lineage>
        <taxon>Bacteria</taxon>
        <taxon>Pseudomonadati</taxon>
        <taxon>Planctomycetota</taxon>
        <taxon>Planctomycetia</taxon>
        <taxon>Planctomycetales</taxon>
        <taxon>Planctomycetaceae</taxon>
        <taxon>Planctomicrobium</taxon>
    </lineage>
</organism>
<dbReference type="Proteomes" id="UP000199518">
    <property type="component" value="Unassembled WGS sequence"/>
</dbReference>
<dbReference type="RefSeq" id="WP_092048504.1">
    <property type="nucleotide sequence ID" value="NZ_FOQD01000004.1"/>
</dbReference>
<gene>
    <name evidence="1" type="ORF">SAMN05421753_104143</name>
</gene>
<name>A0A1I3EAM5_9PLAN</name>
<evidence type="ECO:0000313" key="1">
    <source>
        <dbReference type="EMBL" id="SFH96006.1"/>
    </source>
</evidence>
<sequence length="339" mass="38206">MSGKPLSFRHQLLICPACEKRNKAVLLRFGDYEWPICYCRSTSCALRSNVATRKAFGREEALKNSDLEGIRGRPSRHISRNTAGQDLADLLARRAHQNRHCQRMDADGLENWARSHWKGASDKDIARFLDRFWKFEDPGMRMDLIFAEAARVYRAGGPPGLEELTLTRRAKIVASVAYVMSLFRGQSRKVSFTSRLIEKHFVENGERQIDRTSAADGVKELVRLGVLVVISQHQFAMRKDGSISTRVAAVHSYQGPRPFDGVAGRVEEGLCENLSQADHQPTDELSLAYTSKAGVGVIEDVTSSSDCGFSLSMSGQVTRTEKFTETQRRFSFSRRDYYD</sequence>
<proteinExistence type="predicted"/>